<evidence type="ECO:0000313" key="2">
    <source>
        <dbReference type="EMBL" id="MBK0371146.1"/>
    </source>
</evidence>
<dbReference type="EMBL" id="JAEHFV010000009">
    <property type="protein sequence ID" value="MBK0371146.1"/>
    <property type="molecule type" value="Genomic_DNA"/>
</dbReference>
<proteinExistence type="predicted"/>
<protein>
    <submittedName>
        <fullName evidence="2">Transporter</fullName>
    </submittedName>
</protein>
<evidence type="ECO:0000256" key="1">
    <source>
        <dbReference type="SAM" id="SignalP"/>
    </source>
</evidence>
<dbReference type="Proteomes" id="UP000609172">
    <property type="component" value="Unassembled WGS sequence"/>
</dbReference>
<comment type="caution">
    <text evidence="2">The sequence shown here is derived from an EMBL/GenBank/DDBJ whole genome shotgun (WGS) entry which is preliminary data.</text>
</comment>
<evidence type="ECO:0000313" key="3">
    <source>
        <dbReference type="Proteomes" id="UP000609172"/>
    </source>
</evidence>
<accession>A0A934UKJ0</accession>
<keyword evidence="1" id="KW-0732">Signal</keyword>
<organism evidence="2 3">
    <name type="scientific">Flavobacterium agrisoli</name>
    <dbReference type="NCBI Taxonomy" id="2793066"/>
    <lineage>
        <taxon>Bacteria</taxon>
        <taxon>Pseudomonadati</taxon>
        <taxon>Bacteroidota</taxon>
        <taxon>Flavobacteriia</taxon>
        <taxon>Flavobacteriales</taxon>
        <taxon>Flavobacteriaceae</taxon>
        <taxon>Flavobacterium</taxon>
    </lineage>
</organism>
<reference evidence="2" key="1">
    <citation type="submission" date="2020-12" db="EMBL/GenBank/DDBJ databases">
        <title>Bacterial novel species Flavobacterium sp. SE-1-e isolated from soil.</title>
        <authorList>
            <person name="Jung H.-Y."/>
        </authorList>
    </citation>
    <scope>NUCLEOTIDE SEQUENCE</scope>
    <source>
        <strain evidence="2">SE-1-e</strain>
    </source>
</reference>
<feature type="chain" id="PRO_5036920504" evidence="1">
    <location>
        <begin position="21"/>
        <end position="501"/>
    </location>
</feature>
<gene>
    <name evidence="2" type="ORF">I5M07_15035</name>
</gene>
<dbReference type="SUPFAM" id="SSF56935">
    <property type="entry name" value="Porins"/>
    <property type="match status" value="1"/>
</dbReference>
<dbReference type="RefSeq" id="WP_200107271.1">
    <property type="nucleotide sequence ID" value="NZ_JAEHFV010000009.1"/>
</dbReference>
<name>A0A934UKJ0_9FLAO</name>
<feature type="signal peptide" evidence="1">
    <location>
        <begin position="1"/>
        <end position="20"/>
    </location>
</feature>
<sequence>MKKIFYSILFAGFTLSSLQAQDISDAVRFSQDNLNGTARFRAMGGAFGALGGDMSSLNVNPAGSAVFINNQVAFTLSNYNTKNNSNYFGTPTSEKENTFTLNQGGAVFAFHNRNSNSKWKKFSMGFNYDNTNNYNSALFTAGTNPTNSIADYFLSYANGVPLDLLENGYYRDLGNGAQQAFLGYQGYIINPVSNTTDNTQYVSNVLAGGNYYQENEVYTSGYNGKFTFNLGTQYDDFLYLGMNLNLHTIDYRRSSSFYEDNSNPLGADYQVTNVRFDNDLYTYGSGFSFQLGAIAKVTDAIRLGLAYESNTWYTVYDELSQRISSVSSNNVEELAPDVVDPLFVNVYEPSKLQTPGKWTGSFAYVFGQSGLISVDYAIKNYGNTTFKPENDRYYSDLNASMSNQLKTNGELRVGGEYKIKQLSLRAGYRFEGSPYKDGKTIGDLNAYSGGIGYNFGATKLDVSYSFTERDSQRAAFSQGFTDYSNINTKYNNVSVSLLFEL</sequence>
<dbReference type="AlphaFoldDB" id="A0A934UKJ0"/>
<dbReference type="Gene3D" id="2.40.160.60">
    <property type="entry name" value="Outer membrane protein transport protein (OMPP1/FadL/TodX)"/>
    <property type="match status" value="1"/>
</dbReference>
<keyword evidence="3" id="KW-1185">Reference proteome</keyword>